<dbReference type="EMBL" id="UINC01000700">
    <property type="protein sequence ID" value="SUZ59815.1"/>
    <property type="molecule type" value="Genomic_DNA"/>
</dbReference>
<feature type="transmembrane region" description="Helical" evidence="1">
    <location>
        <begin position="72"/>
        <end position="90"/>
    </location>
</feature>
<feature type="transmembrane region" description="Helical" evidence="1">
    <location>
        <begin position="21"/>
        <end position="39"/>
    </location>
</feature>
<sequence>MNRRLKYYFYRASILLDHYRSLTSFIIVFFSIVLLDFLFNLCSINLLGLITRILQTNGVAFSAVNMEFAPEVWLSLLGLVLGTLIIVISIASQNTPKLIDLYMHDWRSLFYIWFLVLSSIHAVVIMIFTQDLIRPGSSVLNIYLFLPVCILFSMPYIFYILRYTKTNHVIDIIHKNNLKYIQRLGSRKMRAFLEISVLKDSKVSAERIDKITEEFQRYLMECLNQLDNLLDYTGFKEPRAEVIRKMSHSIQVYVKQKPHINPNFFKITQAVRSDISFRTMVEEKQLSELEQDRIFFEVKSFRLLGNAYVLFLDRNEFDLASLCAAELTAVGKTAAECNDNPLLKALIFQFNTMMRFSIKQATRFNEARNLYNLAFHYANFVNSLASHHQIDLVKECFHFFRMYGNEIFNHAKQNYSLYFIIAVLTAELKNILINIHKKSWDIEIQGELLDQILELDTPPDMDRDEMDDSQLTNDGVRDIQISLALYYLKAGEEQFVTQIIADILEDLPYLGKDIFIQVVENTFKRLENNTPVFWEDTDRGNTNLFYTPHIEMIEPLKKLILEKIESKDL</sequence>
<name>A0A381NYV1_9ZZZZ</name>
<reference evidence="2" key="1">
    <citation type="submission" date="2018-05" db="EMBL/GenBank/DDBJ databases">
        <authorList>
            <person name="Lanie J.A."/>
            <person name="Ng W.-L."/>
            <person name="Kazmierczak K.M."/>
            <person name="Andrzejewski T.M."/>
            <person name="Davidsen T.M."/>
            <person name="Wayne K.J."/>
            <person name="Tettelin H."/>
            <person name="Glass J.I."/>
            <person name="Rusch D."/>
            <person name="Podicherti R."/>
            <person name="Tsui H.-C.T."/>
            <person name="Winkler M.E."/>
        </authorList>
    </citation>
    <scope>NUCLEOTIDE SEQUENCE</scope>
</reference>
<keyword evidence="1" id="KW-0472">Membrane</keyword>
<feature type="transmembrane region" description="Helical" evidence="1">
    <location>
        <begin position="110"/>
        <end position="128"/>
    </location>
</feature>
<proteinExistence type="predicted"/>
<keyword evidence="1" id="KW-1133">Transmembrane helix</keyword>
<keyword evidence="1" id="KW-0812">Transmembrane</keyword>
<gene>
    <name evidence="2" type="ORF">METZ01_LOCUS12669</name>
</gene>
<accession>A0A381NYV1</accession>
<feature type="transmembrane region" description="Helical" evidence="1">
    <location>
        <begin position="140"/>
        <end position="161"/>
    </location>
</feature>
<dbReference type="AlphaFoldDB" id="A0A381NYV1"/>
<evidence type="ECO:0000256" key="1">
    <source>
        <dbReference type="SAM" id="Phobius"/>
    </source>
</evidence>
<protein>
    <submittedName>
        <fullName evidence="2">Uncharacterized protein</fullName>
    </submittedName>
</protein>
<evidence type="ECO:0000313" key="2">
    <source>
        <dbReference type="EMBL" id="SUZ59815.1"/>
    </source>
</evidence>
<organism evidence="2">
    <name type="scientific">marine metagenome</name>
    <dbReference type="NCBI Taxonomy" id="408172"/>
    <lineage>
        <taxon>unclassified sequences</taxon>
        <taxon>metagenomes</taxon>
        <taxon>ecological metagenomes</taxon>
    </lineage>
</organism>